<gene>
    <name evidence="2" type="ORF">Q5I04_05105</name>
    <name evidence="3" type="ORF">Q5I06_05795</name>
</gene>
<dbReference type="Proteomes" id="UP001177258">
    <property type="component" value="Unassembled WGS sequence"/>
</dbReference>
<evidence type="ECO:0000313" key="3">
    <source>
        <dbReference type="EMBL" id="MDP2539283.1"/>
    </source>
</evidence>
<reference evidence="2 4" key="3">
    <citation type="journal article" date="2024" name="Syst. Appl. Microbiol.">
        <title>Helicobacter cappadocius sp. nov., from lizards: The first psychrotrophic Helicobacter species.</title>
        <authorList>
            <person name="Aydin F."/>
            <person name="Tarhane S."/>
            <person name="Karakaya E."/>
            <person name="Abay S."/>
            <person name="Kayman T."/>
            <person name="Guran O."/>
            <person name="Bozkurt E."/>
            <person name="Uzum N."/>
            <person name="Avci A."/>
            <person name="Olgun K."/>
            <person name="Jablonski D."/>
            <person name="Guran C."/>
            <person name="Burcin Saticioglu I."/>
        </authorList>
    </citation>
    <scope>NUCLEOTIDE SEQUENCE [LARGE SCALE GENOMIC DNA]</scope>
    <source>
        <strain evidence="2">Faydin-H75</strain>
        <strain evidence="4">faydin-H76</strain>
    </source>
</reference>
<reference evidence="2" key="2">
    <citation type="submission" date="2023-07" db="EMBL/GenBank/DDBJ databases">
        <authorList>
            <person name="Aydin F."/>
            <person name="Tarhane S."/>
            <person name="Saticioglu I.B."/>
            <person name="Karakaya E."/>
            <person name="Abay S."/>
            <person name="Guran O."/>
            <person name="Bozkurt E."/>
            <person name="Uzum N."/>
            <person name="Olgun K."/>
            <person name="Jablonski D."/>
        </authorList>
    </citation>
    <scope>NUCLEOTIDE SEQUENCE</scope>
    <source>
        <strain evidence="2">Faydin-H75</strain>
    </source>
</reference>
<protein>
    <submittedName>
        <fullName evidence="3">Opr family porin</fullName>
    </submittedName>
</protein>
<keyword evidence="1" id="KW-1133">Transmembrane helix</keyword>
<reference evidence="3 5" key="1">
    <citation type="submission" date="2023-07" db="EMBL/GenBank/DDBJ databases">
        <title>Unpublished Manusciprt.</title>
        <authorList>
            <person name="Aydin F."/>
            <person name="Tarhane S."/>
            <person name="Saticioglu I.B."/>
            <person name="Karakaya E."/>
            <person name="Abay S."/>
            <person name="Guran O."/>
            <person name="Bozkurt E."/>
            <person name="Uzum N."/>
            <person name="Olgun K."/>
            <person name="Jablonski D."/>
        </authorList>
    </citation>
    <scope>NUCLEOTIDE SEQUENCE</scope>
    <source>
        <strain evidence="5">faydin-H75</strain>
        <strain evidence="3">Faydin-H76</strain>
    </source>
</reference>
<keyword evidence="1" id="KW-0472">Membrane</keyword>
<evidence type="ECO:0000256" key="1">
    <source>
        <dbReference type="SAM" id="Phobius"/>
    </source>
</evidence>
<keyword evidence="1" id="KW-0812">Transmembrane</keyword>
<accession>A0AA90PZ92</accession>
<dbReference type="Gene3D" id="2.40.160.10">
    <property type="entry name" value="Porin"/>
    <property type="match status" value="1"/>
</dbReference>
<dbReference type="Proteomes" id="UP001240777">
    <property type="component" value="Unassembled WGS sequence"/>
</dbReference>
<dbReference type="EMBL" id="JAUPEV010000007">
    <property type="protein sequence ID" value="MDO7253287.1"/>
    <property type="molecule type" value="Genomic_DNA"/>
</dbReference>
<dbReference type="EMBL" id="JAUYZK010000007">
    <property type="protein sequence ID" value="MDP2539283.1"/>
    <property type="molecule type" value="Genomic_DNA"/>
</dbReference>
<evidence type="ECO:0000313" key="4">
    <source>
        <dbReference type="Proteomes" id="UP001177258"/>
    </source>
</evidence>
<dbReference type="NCBIfam" id="NF033922">
    <property type="entry name" value="opr_porin_1"/>
    <property type="match status" value="1"/>
</dbReference>
<dbReference type="RefSeq" id="WP_305517136.1">
    <property type="nucleotide sequence ID" value="NZ_JAUPEV010000007.1"/>
</dbReference>
<evidence type="ECO:0000313" key="5">
    <source>
        <dbReference type="Proteomes" id="UP001240777"/>
    </source>
</evidence>
<proteinExistence type="predicted"/>
<evidence type="ECO:0000313" key="2">
    <source>
        <dbReference type="EMBL" id="MDO7253287.1"/>
    </source>
</evidence>
<name>A0AA90PZ92_9HELI</name>
<comment type="caution">
    <text evidence="3">The sequence shown here is derived from an EMBL/GenBank/DDBJ whole genome shotgun (WGS) entry which is preliminary data.</text>
</comment>
<feature type="transmembrane region" description="Helical" evidence="1">
    <location>
        <begin position="14"/>
        <end position="36"/>
    </location>
</feature>
<dbReference type="AlphaFoldDB" id="A0AA90PZ92"/>
<keyword evidence="5" id="KW-1185">Reference proteome</keyword>
<organism evidence="3 4">
    <name type="scientific">Helicobacter cappadocius</name>
    <dbReference type="NCBI Taxonomy" id="3063998"/>
    <lineage>
        <taxon>Bacteria</taxon>
        <taxon>Pseudomonadati</taxon>
        <taxon>Campylobacterota</taxon>
        <taxon>Epsilonproteobacteria</taxon>
        <taxon>Campylobacterales</taxon>
        <taxon>Helicobacteraceae</taxon>
        <taxon>Helicobacter</taxon>
    </lineage>
</organism>
<sequence>MLENHLLPKTISSVVIRFLFCFLFIGHIFLCMLNAYENDYFEISDAQVGFFSSGGFGSYEDDKLTGGYTNLFSTLSIGIKGAYGFDFGVGGSAVVLLHKVKNNDIYSDINNNEIGVGFRINNDEAKDFRYTSDNAILHTLYMRYTNSWGTFTAGRFPLKLEWIGDYLEGVNIEIDRFKDWTIQAGWFDRQAYGDAEENVHFGYIKHWYEKYEGYRINNNYFLDIKYSNDFLAINAYYNYFDTLLYAVGFKTDWSFGYGDWKFATLLHYVFVASSLQTQDQCDQPFIASAAGLACYVPSTMGSVLGYLLQLEQGLNFKDWYFSMGYLQNDKKGSTNNLPIYSDNNPLEYNTVVYGGGAKTGYISLKYEWAKTYFLSLKYGLSYYYSNGNLFSQSQFNALAGVDFSHINVSLGYFNIDDKSGYKNNIARIWLGFKF</sequence>
<dbReference type="InterPro" id="IPR023614">
    <property type="entry name" value="Porin_dom_sf"/>
</dbReference>